<dbReference type="OrthoDB" id="7742632at2"/>
<feature type="chain" id="PRO_5015162899" description="DUF3887 domain-containing protein" evidence="1">
    <location>
        <begin position="26"/>
        <end position="169"/>
    </location>
</feature>
<proteinExistence type="predicted"/>
<accession>A0A2P8FCG9</accession>
<protein>
    <recommendedName>
        <fullName evidence="4">DUF3887 domain-containing protein</fullName>
    </recommendedName>
</protein>
<evidence type="ECO:0000256" key="1">
    <source>
        <dbReference type="SAM" id="SignalP"/>
    </source>
</evidence>
<dbReference type="EMBL" id="PYGJ01000006">
    <property type="protein sequence ID" value="PSL19421.1"/>
    <property type="molecule type" value="Genomic_DNA"/>
</dbReference>
<evidence type="ECO:0008006" key="4">
    <source>
        <dbReference type="Google" id="ProtNLM"/>
    </source>
</evidence>
<dbReference type="Proteomes" id="UP000240418">
    <property type="component" value="Unassembled WGS sequence"/>
</dbReference>
<comment type="caution">
    <text evidence="2">The sequence shown here is derived from an EMBL/GenBank/DDBJ whole genome shotgun (WGS) entry which is preliminary data.</text>
</comment>
<keyword evidence="3" id="KW-1185">Reference proteome</keyword>
<organism evidence="2 3">
    <name type="scientific">Shimia abyssi</name>
    <dbReference type="NCBI Taxonomy" id="1662395"/>
    <lineage>
        <taxon>Bacteria</taxon>
        <taxon>Pseudomonadati</taxon>
        <taxon>Pseudomonadota</taxon>
        <taxon>Alphaproteobacteria</taxon>
        <taxon>Rhodobacterales</taxon>
        <taxon>Roseobacteraceae</taxon>
    </lineage>
</organism>
<reference evidence="2 3" key="1">
    <citation type="submission" date="2018-03" db="EMBL/GenBank/DDBJ databases">
        <title>Genomic Encyclopedia of Archaeal and Bacterial Type Strains, Phase II (KMG-II): from individual species to whole genera.</title>
        <authorList>
            <person name="Goeker M."/>
        </authorList>
    </citation>
    <scope>NUCLEOTIDE SEQUENCE [LARGE SCALE GENOMIC DNA]</scope>
    <source>
        <strain evidence="2 3">DSM 100673</strain>
    </source>
</reference>
<evidence type="ECO:0000313" key="2">
    <source>
        <dbReference type="EMBL" id="PSL19421.1"/>
    </source>
</evidence>
<sequence>MLRPKIYALSVALSVALFAPQVGMAQTNDTSSDAESAETDEAATQPLTIERRTNQRTSFNEGLAQFNEFIMQGQLGEAIAFLRPDIELGQDEIATLDAQLTELYSDVFTGQDTVRSESLKGGFRQEMLAYWTDKGEYFYVYVLMHSQNDSRRVLHIEYNTEFHSVFSLF</sequence>
<evidence type="ECO:0000313" key="3">
    <source>
        <dbReference type="Proteomes" id="UP000240418"/>
    </source>
</evidence>
<feature type="signal peptide" evidence="1">
    <location>
        <begin position="1"/>
        <end position="25"/>
    </location>
</feature>
<gene>
    <name evidence="2" type="ORF">CLV88_106134</name>
</gene>
<keyword evidence="1" id="KW-0732">Signal</keyword>
<dbReference type="RefSeq" id="WP_106608612.1">
    <property type="nucleotide sequence ID" value="NZ_PYGJ01000006.1"/>
</dbReference>
<dbReference type="AlphaFoldDB" id="A0A2P8FCG9"/>
<name>A0A2P8FCG9_9RHOB</name>